<keyword evidence="3" id="KW-1185">Reference proteome</keyword>
<dbReference type="EMBL" id="LNCU01000100">
    <property type="protein sequence ID" value="KWV49470.1"/>
    <property type="molecule type" value="Genomic_DNA"/>
</dbReference>
<sequence>MRALRIVRGVQDMGAHSVAKSARDDEHAPHVALTDDAVAPAVSGPAAYLNAREPIDIDSR</sequence>
<feature type="domain" description="Biotin carboxylase-like N-terminal" evidence="1">
    <location>
        <begin position="3"/>
        <end position="56"/>
    </location>
</feature>
<comment type="caution">
    <text evidence="2">The sequence shown here is derived from an EMBL/GenBank/DDBJ whole genome shotgun (WGS) entry which is preliminary data.</text>
</comment>
<protein>
    <recommendedName>
        <fullName evidence="1">Biotin carboxylase-like N-terminal domain-containing protein</fullName>
    </recommendedName>
</protein>
<dbReference type="Gene3D" id="3.40.50.20">
    <property type="match status" value="1"/>
</dbReference>
<proteinExistence type="predicted"/>
<accession>A0A109JI40</accession>
<name>A0A109JI40_9BRAD</name>
<evidence type="ECO:0000259" key="1">
    <source>
        <dbReference type="Pfam" id="PF00289"/>
    </source>
</evidence>
<dbReference type="InterPro" id="IPR005481">
    <property type="entry name" value="BC-like_N"/>
</dbReference>
<organism evidence="2 3">
    <name type="scientific">Bradyrhizobium macuxiense</name>
    <dbReference type="NCBI Taxonomy" id="1755647"/>
    <lineage>
        <taxon>Bacteria</taxon>
        <taxon>Pseudomonadati</taxon>
        <taxon>Pseudomonadota</taxon>
        <taxon>Alphaproteobacteria</taxon>
        <taxon>Hyphomicrobiales</taxon>
        <taxon>Nitrobacteraceae</taxon>
        <taxon>Bradyrhizobium</taxon>
    </lineage>
</organism>
<dbReference type="AlphaFoldDB" id="A0A109JI40"/>
<dbReference type="Proteomes" id="UP000057737">
    <property type="component" value="Unassembled WGS sequence"/>
</dbReference>
<evidence type="ECO:0000313" key="3">
    <source>
        <dbReference type="Proteomes" id="UP000057737"/>
    </source>
</evidence>
<reference evidence="2 3" key="1">
    <citation type="submission" date="2015-11" db="EMBL/GenBank/DDBJ databases">
        <title>Draft Genome Sequence of the Strain BR 10303 (Bradyrhizobium sp.) isolated from nodules of Centrolobium paraense.</title>
        <authorList>
            <person name="Zelli J.E."/>
            <person name="Simoes-Araujo J.L."/>
            <person name="Barauna A.C."/>
            <person name="Silva K."/>
        </authorList>
    </citation>
    <scope>NUCLEOTIDE SEQUENCE [LARGE SCALE GENOMIC DNA]</scope>
    <source>
        <strain evidence="2 3">BR 10303</strain>
    </source>
</reference>
<dbReference type="Pfam" id="PF00289">
    <property type="entry name" value="Biotin_carb_N"/>
    <property type="match status" value="1"/>
</dbReference>
<gene>
    <name evidence="2" type="ORF">AS156_15985</name>
</gene>
<evidence type="ECO:0000313" key="2">
    <source>
        <dbReference type="EMBL" id="KWV49470.1"/>
    </source>
</evidence>